<reference evidence="1 2" key="1">
    <citation type="journal article" date="2016" name="Proc. Natl. Acad. Sci. U.S.A.">
        <title>Lipid metabolic changes in an early divergent fungus govern the establishment of a mutualistic symbiosis with endobacteria.</title>
        <authorList>
            <person name="Lastovetsky O.A."/>
            <person name="Gaspar M.L."/>
            <person name="Mondo S.J."/>
            <person name="LaButti K.M."/>
            <person name="Sandor L."/>
            <person name="Grigoriev I.V."/>
            <person name="Henry S.A."/>
            <person name="Pawlowska T.E."/>
        </authorList>
    </citation>
    <scope>NUCLEOTIDE SEQUENCE [LARGE SCALE GENOMIC DNA]</scope>
    <source>
        <strain evidence="1 2">ATCC 11559</strain>
    </source>
</reference>
<dbReference type="VEuPathDB" id="FungiDB:BCV72DRAFT_237410"/>
<organism evidence="1 2">
    <name type="scientific">Rhizopus microsporus</name>
    <dbReference type="NCBI Taxonomy" id="58291"/>
    <lineage>
        <taxon>Eukaryota</taxon>
        <taxon>Fungi</taxon>
        <taxon>Fungi incertae sedis</taxon>
        <taxon>Mucoromycota</taxon>
        <taxon>Mucoromycotina</taxon>
        <taxon>Mucoromycetes</taxon>
        <taxon>Mucorales</taxon>
        <taxon>Mucorineae</taxon>
        <taxon>Rhizopodaceae</taxon>
        <taxon>Rhizopus</taxon>
    </lineage>
</organism>
<feature type="non-terminal residue" evidence="1">
    <location>
        <position position="86"/>
    </location>
</feature>
<dbReference type="Proteomes" id="UP000242381">
    <property type="component" value="Unassembled WGS sequence"/>
</dbReference>
<name>A0A1X0S2C3_RHIZD</name>
<evidence type="ECO:0000313" key="1">
    <source>
        <dbReference type="EMBL" id="ORE18452.1"/>
    </source>
</evidence>
<sequence>KVYGIQSIQTILILSELKYDEDGKFSYTEVRSAQIPTAYSERNKWIKVFETLCYLFIEMTDQENSYKLIEDQEHGIAMVSHEETIR</sequence>
<evidence type="ECO:0000313" key="2">
    <source>
        <dbReference type="Proteomes" id="UP000242381"/>
    </source>
</evidence>
<dbReference type="AlphaFoldDB" id="A0A1X0S2C3"/>
<dbReference type="EMBL" id="KV921330">
    <property type="protein sequence ID" value="ORE18452.1"/>
    <property type="molecule type" value="Genomic_DNA"/>
</dbReference>
<proteinExistence type="predicted"/>
<protein>
    <submittedName>
        <fullName evidence="1">Uncharacterized protein</fullName>
    </submittedName>
</protein>
<gene>
    <name evidence="1" type="ORF">BCV71DRAFT_165167</name>
</gene>
<feature type="non-terminal residue" evidence="1">
    <location>
        <position position="1"/>
    </location>
</feature>
<accession>A0A1X0S2C3</accession>